<dbReference type="Proteomes" id="UP000022447">
    <property type="component" value="Unassembled WGS sequence"/>
</dbReference>
<gene>
    <name evidence="1" type="ORF">OCH239_01705</name>
</gene>
<sequence>MPVTLAVYETIVAIYGPSFAKMFYRPVSVIR</sequence>
<comment type="caution">
    <text evidence="1">The sequence shown here is derived from an EMBL/GenBank/DDBJ whole genome shotgun (WGS) entry which is preliminary data.</text>
</comment>
<evidence type="ECO:0000313" key="1">
    <source>
        <dbReference type="EMBL" id="ETX16733.1"/>
    </source>
</evidence>
<dbReference type="EMBL" id="JALZ01000001">
    <property type="protein sequence ID" value="ETX16733.1"/>
    <property type="molecule type" value="Genomic_DNA"/>
</dbReference>
<dbReference type="AlphaFoldDB" id="X7ENI7"/>
<keyword evidence="2" id="KW-1185">Reference proteome</keyword>
<evidence type="ECO:0000313" key="2">
    <source>
        <dbReference type="Proteomes" id="UP000022447"/>
    </source>
</evidence>
<organism evidence="1 2">
    <name type="scientific">Roseivivax halodurans JCM 10272</name>
    <dbReference type="NCBI Taxonomy" id="1449350"/>
    <lineage>
        <taxon>Bacteria</taxon>
        <taxon>Pseudomonadati</taxon>
        <taxon>Pseudomonadota</taxon>
        <taxon>Alphaproteobacteria</taxon>
        <taxon>Rhodobacterales</taxon>
        <taxon>Roseobacteraceae</taxon>
        <taxon>Roseivivax</taxon>
    </lineage>
</organism>
<proteinExistence type="predicted"/>
<reference evidence="1 2" key="1">
    <citation type="submission" date="2014-01" db="EMBL/GenBank/DDBJ databases">
        <title>Roseivivax halodurans JCM 10272 Genome Sequencing.</title>
        <authorList>
            <person name="Lai Q."/>
            <person name="Li G."/>
            <person name="Shao Z."/>
        </authorList>
    </citation>
    <scope>NUCLEOTIDE SEQUENCE [LARGE SCALE GENOMIC DNA]</scope>
    <source>
        <strain evidence="1 2">JCM 10272</strain>
    </source>
</reference>
<name>X7ENI7_9RHOB</name>
<accession>X7ENI7</accession>
<protein>
    <submittedName>
        <fullName evidence="1">Uncharacterized protein</fullName>
    </submittedName>
</protein>